<dbReference type="Proteomes" id="UP000752013">
    <property type="component" value="Unassembled WGS sequence"/>
</dbReference>
<dbReference type="RefSeq" id="WP_167703456.1">
    <property type="nucleotide sequence ID" value="NZ_CP118168.1"/>
</dbReference>
<organism evidence="1 2">
    <name type="scientific">Entomospira nematocerorum</name>
    <dbReference type="NCBI Taxonomy" id="2719987"/>
    <lineage>
        <taxon>Bacteria</taxon>
        <taxon>Pseudomonadati</taxon>
        <taxon>Spirochaetota</taxon>
        <taxon>Spirochaetia</taxon>
        <taxon>Spirochaetales</taxon>
        <taxon>Spirochaetaceae</taxon>
        <taxon>Entomospira</taxon>
    </lineage>
</organism>
<protein>
    <submittedName>
        <fullName evidence="1">Uncharacterized protein</fullName>
    </submittedName>
</protein>
<proteinExistence type="predicted"/>
<dbReference type="EMBL" id="JAATLK010000001">
    <property type="protein sequence ID" value="NIZ47024.1"/>
    <property type="molecule type" value="Genomic_DNA"/>
</dbReference>
<reference evidence="1" key="1">
    <citation type="submission" date="2020-03" db="EMBL/GenBank/DDBJ databases">
        <title>Spirochaetal bacteria isolated from arthropods constitute a novel genus Entomospira genus novum within the order Spirochaetales.</title>
        <authorList>
            <person name="Grana-Miraglia L."/>
            <person name="Sikutova S."/>
            <person name="Fingerle V."/>
            <person name="Sing A."/>
            <person name="Castillo-Ramirez S."/>
            <person name="Margos G."/>
            <person name="Rudolf I."/>
        </authorList>
    </citation>
    <scope>NUCLEOTIDE SEQUENCE</scope>
    <source>
        <strain evidence="1">BR208</strain>
    </source>
</reference>
<name>A0A968GC16_9SPIO</name>
<sequence>MNKIQYILVIAFFMNFVSCHRENHQQEVEIIPNSLVGEADSITEGISSDTAVLENLDKDAVTLEFFSNSWTPSPWFVSSLHHLDKTNTLPLNREHQLLPSWLRVGENSLKEVLTELKELTPVIYISEDWALDPDNDNLFADILSNPDIPMSNRAVLPTSYPLGLTLYTHNFIELNRLTREVRIPETPEGFEMGHWYPAYSSNQPIIYEYIATLAGVSGRIRLEFHGDHLHSVIFIPESHQRIDISHQELPILPNVNFSGEQTLGDLFDTYGVTGTIMIVRWNNRLEVHYQQEVLWYDIPLTVNYNTTSPGIYYGGYTTYTTLEKAPILGITIFNFADLAKEYEFLALLKDRHPLSKEQKEWLYAFYRDTFGQYVYYDEEAVSAPFNIIDDHYMLFHQGFSMTKEHIIVTMKDDFDFEPLALNFQ</sequence>
<accession>A0A968GC16</accession>
<keyword evidence="2" id="KW-1185">Reference proteome</keyword>
<evidence type="ECO:0000313" key="1">
    <source>
        <dbReference type="EMBL" id="NIZ47024.1"/>
    </source>
</evidence>
<gene>
    <name evidence="1" type="ORF">HCT46_03740</name>
</gene>
<dbReference type="AlphaFoldDB" id="A0A968GC16"/>
<evidence type="ECO:0000313" key="2">
    <source>
        <dbReference type="Proteomes" id="UP000752013"/>
    </source>
</evidence>
<comment type="caution">
    <text evidence="1">The sequence shown here is derived from an EMBL/GenBank/DDBJ whole genome shotgun (WGS) entry which is preliminary data.</text>
</comment>